<feature type="chain" id="PRO_5039473580" evidence="7">
    <location>
        <begin position="29"/>
        <end position="236"/>
    </location>
</feature>
<evidence type="ECO:0000256" key="5">
    <source>
        <dbReference type="SAM" id="MobiDB-lite"/>
    </source>
</evidence>
<reference evidence="9 10" key="1">
    <citation type="submission" date="2019-04" db="EMBL/GenBank/DDBJ databases">
        <authorList>
            <person name="Jiang L."/>
        </authorList>
    </citation>
    <scope>NUCLEOTIDE SEQUENCE [LARGE SCALE GENOMIC DNA]</scope>
    <source>
        <strain evidence="9 10">YIM 131861</strain>
    </source>
</reference>
<evidence type="ECO:0000259" key="8">
    <source>
        <dbReference type="Pfam" id="PF04234"/>
    </source>
</evidence>
<gene>
    <name evidence="9" type="ORF">E6C70_09550</name>
</gene>
<dbReference type="Pfam" id="PF04234">
    <property type="entry name" value="CopC"/>
    <property type="match status" value="1"/>
</dbReference>
<dbReference type="GO" id="GO:0030313">
    <property type="term" value="C:cell envelope"/>
    <property type="evidence" value="ECO:0007669"/>
    <property type="project" value="UniProtKB-SubCell"/>
</dbReference>
<keyword evidence="2" id="KW-0479">Metal-binding</keyword>
<dbReference type="PANTHER" id="PTHR34820:SF4">
    <property type="entry name" value="INNER MEMBRANE PROTEIN YEBZ"/>
    <property type="match status" value="1"/>
</dbReference>
<dbReference type="SUPFAM" id="SSF81296">
    <property type="entry name" value="E set domains"/>
    <property type="match status" value="1"/>
</dbReference>
<evidence type="ECO:0000256" key="2">
    <source>
        <dbReference type="ARBA" id="ARBA00022723"/>
    </source>
</evidence>
<keyword evidence="6" id="KW-1133">Transmembrane helix</keyword>
<feature type="compositionally biased region" description="Polar residues" evidence="5">
    <location>
        <begin position="38"/>
        <end position="63"/>
    </location>
</feature>
<feature type="region of interest" description="Disordered" evidence="5">
    <location>
        <begin position="34"/>
        <end position="81"/>
    </location>
</feature>
<dbReference type="Gene3D" id="2.60.40.1220">
    <property type="match status" value="1"/>
</dbReference>
<dbReference type="EMBL" id="SSSN01000005">
    <property type="protein sequence ID" value="THG34493.1"/>
    <property type="molecule type" value="Genomic_DNA"/>
</dbReference>
<feature type="signal peptide" evidence="7">
    <location>
        <begin position="1"/>
        <end position="28"/>
    </location>
</feature>
<dbReference type="Proteomes" id="UP000307380">
    <property type="component" value="Unassembled WGS sequence"/>
</dbReference>
<protein>
    <submittedName>
        <fullName evidence="9">Copper resistance protein CopC</fullName>
    </submittedName>
</protein>
<dbReference type="RefSeq" id="WP_136424291.1">
    <property type="nucleotide sequence ID" value="NZ_SSSN01000005.1"/>
</dbReference>
<evidence type="ECO:0000256" key="3">
    <source>
        <dbReference type="ARBA" id="ARBA00022729"/>
    </source>
</evidence>
<dbReference type="InterPro" id="IPR014756">
    <property type="entry name" value="Ig_E-set"/>
</dbReference>
<dbReference type="GO" id="GO:0042597">
    <property type="term" value="C:periplasmic space"/>
    <property type="evidence" value="ECO:0007669"/>
    <property type="project" value="InterPro"/>
</dbReference>
<accession>A0A4S4FUT7</accession>
<keyword evidence="6" id="KW-0812">Transmembrane</keyword>
<dbReference type="InterPro" id="IPR014755">
    <property type="entry name" value="Cu-Rt/internalin_Ig-like"/>
</dbReference>
<comment type="subcellular location">
    <subcellularLocation>
        <location evidence="1">Cell envelope</location>
    </subcellularLocation>
</comment>
<evidence type="ECO:0000256" key="4">
    <source>
        <dbReference type="ARBA" id="ARBA00023008"/>
    </source>
</evidence>
<dbReference type="InterPro" id="IPR032694">
    <property type="entry name" value="CopC/D"/>
</dbReference>
<feature type="compositionally biased region" description="Basic and acidic residues" evidence="5">
    <location>
        <begin position="225"/>
        <end position="236"/>
    </location>
</feature>
<dbReference type="OrthoDB" id="5242236at2"/>
<proteinExistence type="predicted"/>
<dbReference type="GO" id="GO:0005507">
    <property type="term" value="F:copper ion binding"/>
    <property type="evidence" value="ECO:0007669"/>
    <property type="project" value="InterPro"/>
</dbReference>
<evidence type="ECO:0000256" key="1">
    <source>
        <dbReference type="ARBA" id="ARBA00004196"/>
    </source>
</evidence>
<feature type="domain" description="CopC" evidence="8">
    <location>
        <begin position="35"/>
        <end position="130"/>
    </location>
</feature>
<comment type="caution">
    <text evidence="9">The sequence shown here is derived from an EMBL/GenBank/DDBJ whole genome shotgun (WGS) entry which is preliminary data.</text>
</comment>
<feature type="compositionally biased region" description="Acidic residues" evidence="5">
    <location>
        <begin position="208"/>
        <end position="218"/>
    </location>
</feature>
<name>A0A4S4FUT7_9MICO</name>
<dbReference type="GO" id="GO:0005886">
    <property type="term" value="C:plasma membrane"/>
    <property type="evidence" value="ECO:0007669"/>
    <property type="project" value="TreeGrafter"/>
</dbReference>
<evidence type="ECO:0000313" key="10">
    <source>
        <dbReference type="Proteomes" id="UP000307380"/>
    </source>
</evidence>
<feature type="transmembrane region" description="Helical" evidence="6">
    <location>
        <begin position="178"/>
        <end position="199"/>
    </location>
</feature>
<evidence type="ECO:0000313" key="9">
    <source>
        <dbReference type="EMBL" id="THG34493.1"/>
    </source>
</evidence>
<dbReference type="InterPro" id="IPR007348">
    <property type="entry name" value="CopC_dom"/>
</dbReference>
<organism evidence="9 10">
    <name type="scientific">Orlajensenia flava</name>
    <dbReference type="NCBI Taxonomy" id="2565934"/>
    <lineage>
        <taxon>Bacteria</taxon>
        <taxon>Bacillati</taxon>
        <taxon>Actinomycetota</taxon>
        <taxon>Actinomycetes</taxon>
        <taxon>Micrococcales</taxon>
        <taxon>Microbacteriaceae</taxon>
        <taxon>Orlajensenia</taxon>
    </lineage>
</organism>
<dbReference type="GO" id="GO:0006825">
    <property type="term" value="P:copper ion transport"/>
    <property type="evidence" value="ECO:0007669"/>
    <property type="project" value="InterPro"/>
</dbReference>
<feature type="region of interest" description="Disordered" evidence="5">
    <location>
        <begin position="141"/>
        <end position="161"/>
    </location>
</feature>
<dbReference type="PANTHER" id="PTHR34820">
    <property type="entry name" value="INNER MEMBRANE PROTEIN YEBZ"/>
    <property type="match status" value="1"/>
</dbReference>
<keyword evidence="4" id="KW-0186">Copper</keyword>
<evidence type="ECO:0000256" key="6">
    <source>
        <dbReference type="SAM" id="Phobius"/>
    </source>
</evidence>
<dbReference type="AlphaFoldDB" id="A0A4S4FUT7"/>
<evidence type="ECO:0000256" key="7">
    <source>
        <dbReference type="SAM" id="SignalP"/>
    </source>
</evidence>
<feature type="region of interest" description="Disordered" evidence="5">
    <location>
        <begin position="201"/>
        <end position="236"/>
    </location>
</feature>
<keyword evidence="6" id="KW-0472">Membrane</keyword>
<keyword evidence="10" id="KW-1185">Reference proteome</keyword>
<feature type="compositionally biased region" description="Low complexity" evidence="5">
    <location>
        <begin position="150"/>
        <end position="161"/>
    </location>
</feature>
<dbReference type="GO" id="GO:0046688">
    <property type="term" value="P:response to copper ion"/>
    <property type="evidence" value="ECO:0007669"/>
    <property type="project" value="InterPro"/>
</dbReference>
<sequence length="236" mass="23838">MRTRTGSRLGRFAAVGAGAALVVGSLLAAGPASAHNYPVSSSPAEGSTVTEQPGTISLTTNDNLLGFGNGSTMEVSGPSDDPRYYGDGCSQLLGPTIELDAQLGKPGTYTVTWQVVSTDGHPVSGSYTFEWQPAAGQTLADGSAKPPTCATAAPGASTEAPAATTKTVASNDAALGDILWIGVALAAIIVAAGVTLLVLRRRTPREGEGDDSDDDADGGESTASEDPRTDDDTPTR</sequence>
<keyword evidence="3 7" id="KW-0732">Signal</keyword>